<name>A0AA35SL42_GEOBA</name>
<evidence type="ECO:0000313" key="2">
    <source>
        <dbReference type="EMBL" id="CAI8031117.1"/>
    </source>
</evidence>
<proteinExistence type="predicted"/>
<dbReference type="Pfam" id="PF03130">
    <property type="entry name" value="HEAT_PBS"/>
    <property type="match status" value="1"/>
</dbReference>
<dbReference type="InterPro" id="IPR004155">
    <property type="entry name" value="PBS_lyase_HEAT"/>
</dbReference>
<dbReference type="GO" id="GO:0016491">
    <property type="term" value="F:oxidoreductase activity"/>
    <property type="evidence" value="ECO:0007669"/>
    <property type="project" value="TreeGrafter"/>
</dbReference>
<dbReference type="Proteomes" id="UP001174909">
    <property type="component" value="Unassembled WGS sequence"/>
</dbReference>
<dbReference type="Gene3D" id="2.30.42.10">
    <property type="match status" value="1"/>
</dbReference>
<dbReference type="SMART" id="SM00567">
    <property type="entry name" value="EZ_HEAT"/>
    <property type="match status" value="4"/>
</dbReference>
<dbReference type="Gene3D" id="1.25.10.10">
    <property type="entry name" value="Leucine-rich Repeat Variant"/>
    <property type="match status" value="2"/>
</dbReference>
<evidence type="ECO:0000259" key="1">
    <source>
        <dbReference type="PROSITE" id="PS50106"/>
    </source>
</evidence>
<dbReference type="SUPFAM" id="SSF48371">
    <property type="entry name" value="ARM repeat"/>
    <property type="match status" value="1"/>
</dbReference>
<dbReference type="EMBL" id="CASHTH010002520">
    <property type="protein sequence ID" value="CAI8031117.1"/>
    <property type="molecule type" value="Genomic_DNA"/>
</dbReference>
<dbReference type="SUPFAM" id="SSF50156">
    <property type="entry name" value="PDZ domain-like"/>
    <property type="match status" value="2"/>
</dbReference>
<keyword evidence="3" id="KW-1185">Reference proteome</keyword>
<accession>A0AA35SL42</accession>
<dbReference type="InterPro" id="IPR036034">
    <property type="entry name" value="PDZ_sf"/>
</dbReference>
<dbReference type="PROSITE" id="PS50106">
    <property type="entry name" value="PDZ"/>
    <property type="match status" value="1"/>
</dbReference>
<comment type="caution">
    <text evidence="2">The sequence shown here is derived from an EMBL/GenBank/DDBJ whole genome shotgun (WGS) entry which is preliminary data.</text>
</comment>
<feature type="domain" description="PDZ" evidence="1">
    <location>
        <begin position="79"/>
        <end position="126"/>
    </location>
</feature>
<dbReference type="AlphaFoldDB" id="A0AA35SL42"/>
<dbReference type="InterPro" id="IPR011989">
    <property type="entry name" value="ARM-like"/>
</dbReference>
<dbReference type="InterPro" id="IPR001478">
    <property type="entry name" value="PDZ"/>
</dbReference>
<sequence length="442" mass="48222">MQVQQLDSDLKDRWSTSGVVVLNTTPNGPADRAQLEAGELISYVIAEYSVRDIGDFNSAIKQALDEDNNFILHLKDKPPLRIAVRKQGDKVGLSVEGSGTVRVKQIQPGTPAANTDIQVGDIVEKIVDERKIYSLNDYKKTLGKLSEKQFAFRTTELIGVKIAAVDALGDLGDIRAVEPLVDLFKNSTEFSLRKGSINSLQRLVELSVLNDLFQEFQSADVNQLPVDSLQVQPLESAAILGLLTVDRSENTATLKAPFGTQFRHRSEALYQRINEGQIAELAQAYIQIEVEPEQEIRRACLAILGILKPASAIDALIAVLENLSEIPGIRFQAGLALSQIGEPAVDALITAFEKGDTSTKDIAASALGVIGGSKARDQLINALESSTESAIQLTLVDAIAKIGDVPSVRALERQLQQYQQDDDSGVRIFLDEVFRSLEKESM</sequence>
<dbReference type="PANTHER" id="PTHR12697">
    <property type="entry name" value="PBS LYASE HEAT-LIKE PROTEIN"/>
    <property type="match status" value="1"/>
</dbReference>
<protein>
    <recommendedName>
        <fullName evidence="1">PDZ domain-containing protein</fullName>
    </recommendedName>
</protein>
<dbReference type="InterPro" id="IPR016024">
    <property type="entry name" value="ARM-type_fold"/>
</dbReference>
<dbReference type="Pfam" id="PF13646">
    <property type="entry name" value="HEAT_2"/>
    <property type="match status" value="1"/>
</dbReference>
<organism evidence="2 3">
    <name type="scientific">Geodia barretti</name>
    <name type="common">Barrett's horny sponge</name>
    <dbReference type="NCBI Taxonomy" id="519541"/>
    <lineage>
        <taxon>Eukaryota</taxon>
        <taxon>Metazoa</taxon>
        <taxon>Porifera</taxon>
        <taxon>Demospongiae</taxon>
        <taxon>Heteroscleromorpha</taxon>
        <taxon>Tetractinellida</taxon>
        <taxon>Astrophorina</taxon>
        <taxon>Geodiidae</taxon>
        <taxon>Geodia</taxon>
    </lineage>
</organism>
<gene>
    <name evidence="2" type="ORF">GBAR_LOCUS17642</name>
</gene>
<reference evidence="2" key="1">
    <citation type="submission" date="2023-03" db="EMBL/GenBank/DDBJ databases">
        <authorList>
            <person name="Steffen K."/>
            <person name="Cardenas P."/>
        </authorList>
    </citation>
    <scope>NUCLEOTIDE SEQUENCE</scope>
</reference>
<evidence type="ECO:0000313" key="3">
    <source>
        <dbReference type="Proteomes" id="UP001174909"/>
    </source>
</evidence>
<dbReference type="PANTHER" id="PTHR12697:SF5">
    <property type="entry name" value="DEOXYHYPUSINE HYDROXYLASE"/>
    <property type="match status" value="1"/>
</dbReference>